<proteinExistence type="predicted"/>
<comment type="caution">
    <text evidence="1">The sequence shown here is derived from an EMBL/GenBank/DDBJ whole genome shotgun (WGS) entry which is preliminary data.</text>
</comment>
<protein>
    <submittedName>
        <fullName evidence="1">Uncharacterized protein</fullName>
    </submittedName>
</protein>
<sequence length="111" mass="12067">MKLLLEQVRTNVQRASEELGELTEGLPEEQGHHAQELSVALGHMQGESEAAVRRAHRLLCEVDPDAKAGDVAHLLGEALVVLLEAFPEQTTPAQRAAVRKAHHALKRGGIE</sequence>
<dbReference type="STRING" id="394096.DB31_5979"/>
<dbReference type="EMBL" id="JMCB01000031">
    <property type="protein sequence ID" value="KFE60108.1"/>
    <property type="molecule type" value="Genomic_DNA"/>
</dbReference>
<gene>
    <name evidence="1" type="ORF">DB31_5979</name>
</gene>
<dbReference type="Proteomes" id="UP000028725">
    <property type="component" value="Unassembled WGS sequence"/>
</dbReference>
<name>A0A085VXE5_9BACT</name>
<accession>A0A085VXE5</accession>
<keyword evidence="2" id="KW-1185">Reference proteome</keyword>
<evidence type="ECO:0000313" key="1">
    <source>
        <dbReference type="EMBL" id="KFE60108.1"/>
    </source>
</evidence>
<evidence type="ECO:0000313" key="2">
    <source>
        <dbReference type="Proteomes" id="UP000028725"/>
    </source>
</evidence>
<reference evidence="1 2" key="1">
    <citation type="submission" date="2014-04" db="EMBL/GenBank/DDBJ databases">
        <title>Genome assembly of Hyalangium minutum DSM 14724.</title>
        <authorList>
            <person name="Sharma G."/>
            <person name="Subramanian S."/>
        </authorList>
    </citation>
    <scope>NUCLEOTIDE SEQUENCE [LARGE SCALE GENOMIC DNA]</scope>
    <source>
        <strain evidence="1 2">DSM 14724</strain>
    </source>
</reference>
<organism evidence="1 2">
    <name type="scientific">Hyalangium minutum</name>
    <dbReference type="NCBI Taxonomy" id="394096"/>
    <lineage>
        <taxon>Bacteria</taxon>
        <taxon>Pseudomonadati</taxon>
        <taxon>Myxococcota</taxon>
        <taxon>Myxococcia</taxon>
        <taxon>Myxococcales</taxon>
        <taxon>Cystobacterineae</taxon>
        <taxon>Archangiaceae</taxon>
        <taxon>Hyalangium</taxon>
    </lineage>
</organism>
<dbReference type="AlphaFoldDB" id="A0A085VXE5"/>